<feature type="signal peptide" evidence="8">
    <location>
        <begin position="1"/>
        <end position="38"/>
    </location>
</feature>
<feature type="active site" description="Charge relay system" evidence="5 6">
    <location>
        <position position="465"/>
    </location>
</feature>
<evidence type="ECO:0000259" key="9">
    <source>
        <dbReference type="Pfam" id="PF00082"/>
    </source>
</evidence>
<dbReference type="Proteomes" id="UP000602076">
    <property type="component" value="Unassembled WGS sequence"/>
</dbReference>
<dbReference type="SUPFAM" id="SSF49899">
    <property type="entry name" value="Concanavalin A-like lectins/glucanases"/>
    <property type="match status" value="1"/>
</dbReference>
<dbReference type="PROSITE" id="PS00137">
    <property type="entry name" value="SUBTILASE_HIS"/>
    <property type="match status" value="1"/>
</dbReference>
<dbReference type="EMBL" id="JACXSI010000011">
    <property type="protein sequence ID" value="MBD3107853.1"/>
    <property type="molecule type" value="Genomic_DNA"/>
</dbReference>
<dbReference type="PROSITE" id="PS51892">
    <property type="entry name" value="SUBTILASE"/>
    <property type="match status" value="1"/>
</dbReference>
<keyword evidence="2 6" id="KW-0645">Protease</keyword>
<dbReference type="Gene3D" id="3.40.50.200">
    <property type="entry name" value="Peptidase S8/S53 domain"/>
    <property type="match status" value="1"/>
</dbReference>
<name>A0A927CU30_9BACI</name>
<dbReference type="InterPro" id="IPR033857">
    <property type="entry name" value="Bacillopeptidase_F"/>
</dbReference>
<dbReference type="PROSITE" id="PS00138">
    <property type="entry name" value="SUBTILASE_SER"/>
    <property type="match status" value="1"/>
</dbReference>
<evidence type="ECO:0000256" key="3">
    <source>
        <dbReference type="ARBA" id="ARBA00022801"/>
    </source>
</evidence>
<feature type="domain" description="Inhibitor I9" evidence="10">
    <location>
        <begin position="80"/>
        <end position="189"/>
    </location>
</feature>
<dbReference type="Gene3D" id="2.60.40.1120">
    <property type="entry name" value="Carboxypeptidase-like, regulatory domain"/>
    <property type="match status" value="2"/>
</dbReference>
<sequence>MFTKPKGRKRKKKLTSLIAASVLIPSLLLPSGFSSVHAVSSDALSKNAISTSVKADLNTTLKNKVSSELLSKFDKEDRVTFLVKMKEQVDTVAVAKEAEKKTTAKKLTAAEAEIQKRSAIVSELRATATESQYNIIEYLEKQVEAGKAKDLQSFYIVNGLAVTATKEVMQQVAMMEEVELITPNESVNLIQPTVVGEAVKEIETSEQTNSIEWNINQVNAPDAWAMGIDGSGTVVASIDTGVQWDHPALKEKYRGYNAANPNSPNHEFNWFDATSGAGSTPYDDQGHGTHVTGTMVGSEPNGGNQIGVAPGAKWIAVKAFTASGGTSADLLEAGEWILAPKDASGTPHPEMAPDVVNNSWGGGPGLNEWFRPMVQAWRAAEIFPEFSAGNTTLTNPGGAGSIAVPANYPESFATAATNNANALASFSLRGPSPYGESKPDISAPGVNIRSAVPGGSYEGGWNGTSMAGPHVSGVVALLKQLNANLTVDEIETIITETAVPLTDSTYPTVPNNGYGAGLVDAHAAVASIVDGLGTIAGTVTIEGDDDENPTFTHEPVRESYKSMDLPLSITAADNVSVNSVVVSYKKADGTWAQIPAVRSAGDYKSGTYNATLPGSELTGNSVDYKFVITDFGGNIVETPVYSAALLNGISVGYFEDFESTPIGWTSFGTADWKWGVPTVGPGSAYSGEKVFATNLSGTYEARANMSLQMPPIDLPEGNSYLQFKQWYNLERNYDFGHVFISTDGENFTQLARFNDLSNEWVNGEIDLSEYAGQRVYIQFNLTTDGSVQRPGWFIDDVALSDTPSEATGNAKKGTEKLNESANGNKGALGVVDNPGSSAKQKVDPNKIVPLKEVKEKEEVSSDKPAPALLPLSAKVNVLETGRSVYTNPQDGSYQFVSSSGTFTLQASSYGYVSQTQSVTVERDGTSTANFVLQPIPQGQVSGSITNAQTGEPVAGATIFLVEDAAIAPVTTDEEGNFSLTAYEGSYTVKITAPGYAGTQTEVTIEGGETSTLEISLNPFIGYEGEIGYDDGTAENARAYNAAGNKWAVKMSLAEGERQASVTGALLRFWDTSWPNPGGTAFQVSVHDANADGSPGNLIAGPFDAEAQRDGTWTRVDLSEHGIMVDGDFYIVYTQTLANPNSPGLATDEDGEFSGRSWGEVSGVWAPSPEAEGNYMIRAIVNYEVSAPQITSPVNGAYSNQEEVTLEGATSPNMSVEVFHGDEVAATVTANAEGKFSTPVKLNTGENTFKVRVTTERGYSETSEAVTVIYDADAPELTITAPIDGSKSNRETVTVTGSITDAYLDAVTVNGEKATVKDGKYSKRILLEEGLNTITVKATDLAGNETEESVTVDVKFTAPEITNLVPTEDKVLLSGDTVKIEFDSEPGLEAVFSILMPLTNIVGAPANALELPMRETSPGHYVGYYTATRNVVAPGAQVEVKVTDDYQNVTTQRASGLLYINQQ</sequence>
<evidence type="ECO:0000256" key="1">
    <source>
        <dbReference type="ARBA" id="ARBA00011073"/>
    </source>
</evidence>
<evidence type="ECO:0000313" key="12">
    <source>
        <dbReference type="Proteomes" id="UP000602076"/>
    </source>
</evidence>
<dbReference type="Pfam" id="PF00082">
    <property type="entry name" value="Peptidase_S8"/>
    <property type="match status" value="1"/>
</dbReference>
<reference evidence="11" key="1">
    <citation type="submission" date="2020-09" db="EMBL/GenBank/DDBJ databases">
        <title>Bacillus faecalis sp. nov., a moderately halophilic bacterium isolated from cow faeces.</title>
        <authorList>
            <person name="Jiang L."/>
            <person name="Lee J."/>
        </authorList>
    </citation>
    <scope>NUCLEOTIDE SEQUENCE</scope>
    <source>
        <strain evidence="11">AGMB 02131</strain>
    </source>
</reference>
<dbReference type="RefSeq" id="WP_190997399.1">
    <property type="nucleotide sequence ID" value="NZ_JACXSI010000011.1"/>
</dbReference>
<accession>A0A927CU30</accession>
<evidence type="ECO:0000256" key="6">
    <source>
        <dbReference type="PROSITE-ProRule" id="PRU01240"/>
    </source>
</evidence>
<protein>
    <submittedName>
        <fullName evidence="11">S8 family serine peptidase</fullName>
    </submittedName>
</protein>
<dbReference type="InterPro" id="IPR010259">
    <property type="entry name" value="S8pro/Inhibitor_I9"/>
</dbReference>
<keyword evidence="3 6" id="KW-0378">Hydrolase</keyword>
<dbReference type="InterPro" id="IPR008969">
    <property type="entry name" value="CarboxyPept-like_regulatory"/>
</dbReference>
<comment type="similarity">
    <text evidence="1 6">Belongs to the peptidase S8 family.</text>
</comment>
<keyword evidence="12" id="KW-1185">Reference proteome</keyword>
<dbReference type="FunFam" id="3.40.50.200:FF:000043">
    <property type="entry name" value="Peptidase S8"/>
    <property type="match status" value="1"/>
</dbReference>
<dbReference type="InterPro" id="IPR022398">
    <property type="entry name" value="Peptidase_S8_His-AS"/>
</dbReference>
<evidence type="ECO:0000256" key="2">
    <source>
        <dbReference type="ARBA" id="ARBA00022670"/>
    </source>
</evidence>
<dbReference type="Pfam" id="PF13620">
    <property type="entry name" value="CarboxypepD_reg"/>
    <property type="match status" value="1"/>
</dbReference>
<dbReference type="SUPFAM" id="SSF49464">
    <property type="entry name" value="Carboxypeptidase regulatory domain-like"/>
    <property type="match status" value="2"/>
</dbReference>
<dbReference type="InterPro" id="IPR013783">
    <property type="entry name" value="Ig-like_fold"/>
</dbReference>
<dbReference type="InterPro" id="IPR036852">
    <property type="entry name" value="Peptidase_S8/S53_dom_sf"/>
</dbReference>
<dbReference type="Gene3D" id="2.60.120.200">
    <property type="match status" value="1"/>
</dbReference>
<feature type="active site" description="Charge relay system" evidence="5 6">
    <location>
        <position position="287"/>
    </location>
</feature>
<keyword evidence="4 6" id="KW-0720">Serine protease</keyword>
<evidence type="ECO:0000256" key="8">
    <source>
        <dbReference type="SAM" id="SignalP"/>
    </source>
</evidence>
<dbReference type="Pfam" id="PF09136">
    <property type="entry name" value="Glucodextran_B"/>
    <property type="match status" value="2"/>
</dbReference>
<dbReference type="GO" id="GO:0004252">
    <property type="term" value="F:serine-type endopeptidase activity"/>
    <property type="evidence" value="ECO:0007669"/>
    <property type="project" value="UniProtKB-UniRule"/>
</dbReference>
<dbReference type="Pfam" id="PF05922">
    <property type="entry name" value="Inhibitor_I9"/>
    <property type="match status" value="1"/>
</dbReference>
<dbReference type="GO" id="GO:0006508">
    <property type="term" value="P:proteolysis"/>
    <property type="evidence" value="ECO:0007669"/>
    <property type="project" value="UniProtKB-KW"/>
</dbReference>
<dbReference type="InterPro" id="IPR013320">
    <property type="entry name" value="ConA-like_dom_sf"/>
</dbReference>
<evidence type="ECO:0000259" key="10">
    <source>
        <dbReference type="Pfam" id="PF05922"/>
    </source>
</evidence>
<feature type="region of interest" description="Disordered" evidence="7">
    <location>
        <begin position="803"/>
        <end position="841"/>
    </location>
</feature>
<feature type="active site" description="Charge relay system" evidence="5 6">
    <location>
        <position position="239"/>
    </location>
</feature>
<dbReference type="Pfam" id="PF20773">
    <property type="entry name" value="InhA-like_MAM"/>
    <property type="match status" value="1"/>
</dbReference>
<dbReference type="SUPFAM" id="SSF52743">
    <property type="entry name" value="Subtilisin-like"/>
    <property type="match status" value="1"/>
</dbReference>
<dbReference type="Gene3D" id="2.60.40.10">
    <property type="entry name" value="Immunoglobulins"/>
    <property type="match status" value="2"/>
</dbReference>
<feature type="domain" description="Peptidase S8/S53" evidence="9">
    <location>
        <begin position="230"/>
        <end position="517"/>
    </location>
</feature>
<evidence type="ECO:0000256" key="5">
    <source>
        <dbReference type="PIRSR" id="PIRSR615500-1"/>
    </source>
</evidence>
<dbReference type="PANTHER" id="PTHR43399">
    <property type="entry name" value="SUBTILISIN-RELATED"/>
    <property type="match status" value="1"/>
</dbReference>
<dbReference type="InterPro" id="IPR015500">
    <property type="entry name" value="Peptidase_S8_subtilisin-rel"/>
</dbReference>
<evidence type="ECO:0000313" key="11">
    <source>
        <dbReference type="EMBL" id="MBD3107853.1"/>
    </source>
</evidence>
<feature type="chain" id="PRO_5037895826" evidence="8">
    <location>
        <begin position="39"/>
        <end position="1462"/>
    </location>
</feature>
<keyword evidence="8" id="KW-0732">Signal</keyword>
<dbReference type="CDD" id="cd07481">
    <property type="entry name" value="Peptidases_S8_BacillopeptidaseF-like"/>
    <property type="match status" value="1"/>
</dbReference>
<dbReference type="PRINTS" id="PR00723">
    <property type="entry name" value="SUBTILISIN"/>
</dbReference>
<dbReference type="InterPro" id="IPR051048">
    <property type="entry name" value="Peptidase_S8/S53_subtilisin"/>
</dbReference>
<evidence type="ECO:0000256" key="4">
    <source>
        <dbReference type="ARBA" id="ARBA00022825"/>
    </source>
</evidence>
<dbReference type="NCBIfam" id="NF038128">
    <property type="entry name" value="choice_anch_J"/>
    <property type="match status" value="1"/>
</dbReference>
<dbReference type="InterPro" id="IPR023828">
    <property type="entry name" value="Peptidase_S8_Ser-AS"/>
</dbReference>
<comment type="caution">
    <text evidence="11">The sequence shown here is derived from an EMBL/GenBank/DDBJ whole genome shotgun (WGS) entry which is preliminary data.</text>
</comment>
<dbReference type="PANTHER" id="PTHR43399:SF4">
    <property type="entry name" value="CELL WALL-ASSOCIATED PROTEASE"/>
    <property type="match status" value="1"/>
</dbReference>
<proteinExistence type="inferred from homology"/>
<evidence type="ECO:0000256" key="7">
    <source>
        <dbReference type="SAM" id="MobiDB-lite"/>
    </source>
</evidence>
<organism evidence="11 12">
    <name type="scientific">Peribacillus faecalis</name>
    <dbReference type="NCBI Taxonomy" id="2772559"/>
    <lineage>
        <taxon>Bacteria</taxon>
        <taxon>Bacillati</taxon>
        <taxon>Bacillota</taxon>
        <taxon>Bacilli</taxon>
        <taxon>Bacillales</taxon>
        <taxon>Bacillaceae</taxon>
        <taxon>Peribacillus</taxon>
    </lineage>
</organism>
<dbReference type="InterPro" id="IPR000209">
    <property type="entry name" value="Peptidase_S8/S53_dom"/>
</dbReference>
<gene>
    <name evidence="11" type="ORF">IEO70_05690</name>
</gene>